<name>A0A7X1B0V2_9BACT</name>
<feature type="transmembrane region" description="Helical" evidence="8">
    <location>
        <begin position="235"/>
        <end position="256"/>
    </location>
</feature>
<evidence type="ECO:0000256" key="1">
    <source>
        <dbReference type="ARBA" id="ARBA00022475"/>
    </source>
</evidence>
<dbReference type="AlphaFoldDB" id="A0A7X1B0V2"/>
<dbReference type="GO" id="GO:0009103">
    <property type="term" value="P:lipopolysaccharide biosynthetic process"/>
    <property type="evidence" value="ECO:0007669"/>
    <property type="project" value="UniProtKB-KW"/>
</dbReference>
<dbReference type="InterPro" id="IPR029044">
    <property type="entry name" value="Nucleotide-diphossugar_trans"/>
</dbReference>
<evidence type="ECO:0000256" key="7">
    <source>
        <dbReference type="ARBA" id="ARBA00023136"/>
    </source>
</evidence>
<dbReference type="InterPro" id="IPR050256">
    <property type="entry name" value="Glycosyltransferase_2"/>
</dbReference>
<keyword evidence="5" id="KW-0448">Lipopolysaccharide biosynthesis</keyword>
<dbReference type="PANTHER" id="PTHR48090:SF3">
    <property type="entry name" value="UNDECAPRENYL-PHOSPHATE 4-DEOXY-4-FORMAMIDO-L-ARABINOSE TRANSFERASE"/>
    <property type="match status" value="1"/>
</dbReference>
<dbReference type="Gene3D" id="3.90.550.10">
    <property type="entry name" value="Spore Coat Polysaccharide Biosynthesis Protein SpsA, Chain A"/>
    <property type="match status" value="1"/>
</dbReference>
<accession>A0A7X1B0V2</accession>
<keyword evidence="2" id="KW-0328">Glycosyltransferase</keyword>
<evidence type="ECO:0000313" key="11">
    <source>
        <dbReference type="Proteomes" id="UP000525652"/>
    </source>
</evidence>
<protein>
    <submittedName>
        <fullName evidence="10">Glycosyltransferase family 2 protein</fullName>
    </submittedName>
</protein>
<dbReference type="EMBL" id="JACHVA010000127">
    <property type="protein sequence ID" value="MBC2603571.1"/>
    <property type="molecule type" value="Genomic_DNA"/>
</dbReference>
<dbReference type="GO" id="GO:0099621">
    <property type="term" value="F:undecaprenyl-phosphate 4-deoxy-4-formamido-L-arabinose transferase activity"/>
    <property type="evidence" value="ECO:0007669"/>
    <property type="project" value="TreeGrafter"/>
</dbReference>
<dbReference type="GO" id="GO:0005886">
    <property type="term" value="C:plasma membrane"/>
    <property type="evidence" value="ECO:0007669"/>
    <property type="project" value="TreeGrafter"/>
</dbReference>
<dbReference type="PANTHER" id="PTHR48090">
    <property type="entry name" value="UNDECAPRENYL-PHOSPHATE 4-DEOXY-4-FORMAMIDO-L-ARABINOSE TRANSFERASE-RELATED"/>
    <property type="match status" value="1"/>
</dbReference>
<keyword evidence="7 8" id="KW-0472">Membrane</keyword>
<evidence type="ECO:0000256" key="5">
    <source>
        <dbReference type="ARBA" id="ARBA00022985"/>
    </source>
</evidence>
<evidence type="ECO:0000256" key="3">
    <source>
        <dbReference type="ARBA" id="ARBA00022679"/>
    </source>
</evidence>
<organism evidence="10 11">
    <name type="scientific">Puniceicoccus vermicola</name>
    <dbReference type="NCBI Taxonomy" id="388746"/>
    <lineage>
        <taxon>Bacteria</taxon>
        <taxon>Pseudomonadati</taxon>
        <taxon>Verrucomicrobiota</taxon>
        <taxon>Opitutia</taxon>
        <taxon>Puniceicoccales</taxon>
        <taxon>Puniceicoccaceae</taxon>
        <taxon>Puniceicoccus</taxon>
    </lineage>
</organism>
<gene>
    <name evidence="10" type="ORF">H5P30_17455</name>
</gene>
<keyword evidence="1" id="KW-1003">Cell membrane</keyword>
<keyword evidence="11" id="KW-1185">Reference proteome</keyword>
<evidence type="ECO:0000256" key="2">
    <source>
        <dbReference type="ARBA" id="ARBA00022676"/>
    </source>
</evidence>
<dbReference type="Proteomes" id="UP000525652">
    <property type="component" value="Unassembled WGS sequence"/>
</dbReference>
<evidence type="ECO:0000256" key="6">
    <source>
        <dbReference type="ARBA" id="ARBA00022989"/>
    </source>
</evidence>
<comment type="caution">
    <text evidence="10">The sequence shown here is derived from an EMBL/GenBank/DDBJ whole genome shotgun (WGS) entry which is preliminary data.</text>
</comment>
<dbReference type="CDD" id="cd04187">
    <property type="entry name" value="DPM1_like_bac"/>
    <property type="match status" value="1"/>
</dbReference>
<keyword evidence="3 10" id="KW-0808">Transferase</keyword>
<reference evidence="10 11" key="1">
    <citation type="submission" date="2020-07" db="EMBL/GenBank/DDBJ databases">
        <authorList>
            <person name="Feng X."/>
        </authorList>
    </citation>
    <scope>NUCLEOTIDE SEQUENCE [LARGE SCALE GENOMIC DNA]</scope>
    <source>
        <strain evidence="10 11">JCM14086</strain>
    </source>
</reference>
<evidence type="ECO:0000259" key="9">
    <source>
        <dbReference type="Pfam" id="PF00535"/>
    </source>
</evidence>
<evidence type="ECO:0000256" key="4">
    <source>
        <dbReference type="ARBA" id="ARBA00022692"/>
    </source>
</evidence>
<dbReference type="Pfam" id="PF00535">
    <property type="entry name" value="Glycos_transf_2"/>
    <property type="match status" value="1"/>
</dbReference>
<sequence>MSDLSFVIPAYNEKQSLRPLHQSIARAMEQLPDLSWKVHLVDDGSSDGSWEEIQSLCTMDPDHVSAIRLRRNFGKAEALQVGFDASTGPIVITMDADLQDDPSAITVFLEKMEEGFDLVSGWKRKRHDPQGKVLPSRVFNFLARASSGIRLHDFNCGFKAYRREVVDQIRLYGEMHRFTPILADAEGFRIGEIEVPHHPRKFGNSKYGARRFIKGFLDLATVTVMTRYLRRPAHVFGGVGAGSLVVGFCVLFYLSFRKIVLGINIEQRPLFFLGILLLLLGVQLISIGILAELVNFHNRQEVRNHIAESTDPTESRSKSSAKV</sequence>
<dbReference type="SUPFAM" id="SSF53448">
    <property type="entry name" value="Nucleotide-diphospho-sugar transferases"/>
    <property type="match status" value="1"/>
</dbReference>
<feature type="domain" description="Glycosyltransferase 2-like" evidence="9">
    <location>
        <begin position="5"/>
        <end position="169"/>
    </location>
</feature>
<evidence type="ECO:0000313" key="10">
    <source>
        <dbReference type="EMBL" id="MBC2603571.1"/>
    </source>
</evidence>
<dbReference type="RefSeq" id="WP_185694195.1">
    <property type="nucleotide sequence ID" value="NZ_JACHVA010000127.1"/>
</dbReference>
<keyword evidence="6 8" id="KW-1133">Transmembrane helix</keyword>
<feature type="transmembrane region" description="Helical" evidence="8">
    <location>
        <begin position="271"/>
        <end position="294"/>
    </location>
</feature>
<evidence type="ECO:0000256" key="8">
    <source>
        <dbReference type="SAM" id="Phobius"/>
    </source>
</evidence>
<dbReference type="InterPro" id="IPR001173">
    <property type="entry name" value="Glyco_trans_2-like"/>
</dbReference>
<proteinExistence type="predicted"/>
<keyword evidence="4 8" id="KW-0812">Transmembrane</keyword>